<organism evidence="3 4">
    <name type="scientific">Listeria ivanovii</name>
    <dbReference type="NCBI Taxonomy" id="1638"/>
    <lineage>
        <taxon>Bacteria</taxon>
        <taxon>Bacillati</taxon>
        <taxon>Bacillota</taxon>
        <taxon>Bacilli</taxon>
        <taxon>Bacillales</taxon>
        <taxon>Listeriaceae</taxon>
        <taxon>Listeria</taxon>
    </lineage>
</organism>
<gene>
    <name evidence="3" type="ORF">SAMN05421782_102123</name>
</gene>
<dbReference type="PANTHER" id="PTHR30204">
    <property type="entry name" value="REDOX-CYCLING DRUG-SENSING TRANSCRIPTIONAL ACTIVATOR SOXR"/>
    <property type="match status" value="1"/>
</dbReference>
<dbReference type="Proteomes" id="UP000183610">
    <property type="component" value="Unassembled WGS sequence"/>
</dbReference>
<dbReference type="SMART" id="SM00422">
    <property type="entry name" value="HTH_MERR"/>
    <property type="match status" value="1"/>
</dbReference>
<evidence type="ECO:0000313" key="4">
    <source>
        <dbReference type="Proteomes" id="UP000183610"/>
    </source>
</evidence>
<dbReference type="SUPFAM" id="SSF46955">
    <property type="entry name" value="Putative DNA-binding domain"/>
    <property type="match status" value="1"/>
</dbReference>
<dbReference type="RefSeq" id="WP_003719335.1">
    <property type="nucleotide sequence ID" value="NZ_FNMX01000002.1"/>
</dbReference>
<name>A0AAX2DLR2_LISIV</name>
<evidence type="ECO:0000256" key="1">
    <source>
        <dbReference type="ARBA" id="ARBA00023125"/>
    </source>
</evidence>
<dbReference type="GO" id="GO:0003677">
    <property type="term" value="F:DNA binding"/>
    <property type="evidence" value="ECO:0007669"/>
    <property type="project" value="UniProtKB-KW"/>
</dbReference>
<dbReference type="InterPro" id="IPR009061">
    <property type="entry name" value="DNA-bd_dom_put_sf"/>
</dbReference>
<dbReference type="PANTHER" id="PTHR30204:SF83">
    <property type="entry name" value="TRANSCRIPTIONAL REGULATOR, MERR FAMILY"/>
    <property type="match status" value="1"/>
</dbReference>
<dbReference type="AlphaFoldDB" id="A0AAX2DLR2"/>
<protein>
    <submittedName>
        <fullName evidence="3">DNA-binding transcriptional regulator, MerR family</fullName>
    </submittedName>
</protein>
<dbReference type="Gene3D" id="1.10.1660.10">
    <property type="match status" value="1"/>
</dbReference>
<dbReference type="EMBL" id="FNMX01000002">
    <property type="protein sequence ID" value="SDW22712.1"/>
    <property type="molecule type" value="Genomic_DNA"/>
</dbReference>
<dbReference type="PROSITE" id="PS50937">
    <property type="entry name" value="HTH_MERR_2"/>
    <property type="match status" value="1"/>
</dbReference>
<evidence type="ECO:0000259" key="2">
    <source>
        <dbReference type="PROSITE" id="PS50937"/>
    </source>
</evidence>
<dbReference type="InterPro" id="IPR000551">
    <property type="entry name" value="MerR-type_HTH_dom"/>
</dbReference>
<dbReference type="InterPro" id="IPR047057">
    <property type="entry name" value="MerR_fam"/>
</dbReference>
<dbReference type="Pfam" id="PF13411">
    <property type="entry name" value="MerR_1"/>
    <property type="match status" value="1"/>
</dbReference>
<accession>A0AAX2DLR2</accession>
<comment type="caution">
    <text evidence="3">The sequence shown here is derived from an EMBL/GenBank/DDBJ whole genome shotgun (WGS) entry which is preliminary data.</text>
</comment>
<sequence length="115" mass="13790">MFIKEFSNKTGLSIDTLRYYEEEKLLMPARNEKNYRIYSEEDFCWVQLLLKMKQTGMTLRNMKEFARLQKLGDTSLPDRMKMLDTHLEALYEQQANLTETISFVGNKMDTYKKRL</sequence>
<dbReference type="CDD" id="cd01109">
    <property type="entry name" value="HTH_YyaN"/>
    <property type="match status" value="1"/>
</dbReference>
<reference evidence="3 4" key="1">
    <citation type="submission" date="2016-10" db="EMBL/GenBank/DDBJ databases">
        <authorList>
            <person name="Varghese N."/>
            <person name="Submissions S."/>
        </authorList>
    </citation>
    <scope>NUCLEOTIDE SEQUENCE [LARGE SCALE GENOMIC DNA]</scope>
    <source>
        <strain evidence="3 4">ATCC 49954</strain>
    </source>
</reference>
<proteinExistence type="predicted"/>
<evidence type="ECO:0000313" key="3">
    <source>
        <dbReference type="EMBL" id="SDW22712.1"/>
    </source>
</evidence>
<feature type="domain" description="HTH merR-type" evidence="2">
    <location>
        <begin position="1"/>
        <end position="68"/>
    </location>
</feature>
<dbReference type="GO" id="GO:0003700">
    <property type="term" value="F:DNA-binding transcription factor activity"/>
    <property type="evidence" value="ECO:0007669"/>
    <property type="project" value="InterPro"/>
</dbReference>
<keyword evidence="1 3" id="KW-0238">DNA-binding</keyword>